<comment type="caution">
    <text evidence="7">The sequence shown here is derived from an EMBL/GenBank/DDBJ whole genome shotgun (WGS) entry which is preliminary data.</text>
</comment>
<evidence type="ECO:0000256" key="2">
    <source>
        <dbReference type="ARBA" id="ARBA00023015"/>
    </source>
</evidence>
<accession>A0A2S7ISZ1</accession>
<reference evidence="8" key="1">
    <citation type="submission" date="2018-02" db="EMBL/GenBank/DDBJ databases">
        <title>Genome sequencing of Solimonas sp. HR-BB.</title>
        <authorList>
            <person name="Lee Y."/>
            <person name="Jeon C.O."/>
        </authorList>
    </citation>
    <scope>NUCLEOTIDE SEQUENCE [LARGE SCALE GENOMIC DNA]</scope>
    <source>
        <strain evidence="8">HR-U</strain>
    </source>
</reference>
<organism evidence="7 8">
    <name type="scientific">Siphonobacter curvatus</name>
    <dbReference type="NCBI Taxonomy" id="2094562"/>
    <lineage>
        <taxon>Bacteria</taxon>
        <taxon>Pseudomonadati</taxon>
        <taxon>Bacteroidota</taxon>
        <taxon>Cytophagia</taxon>
        <taxon>Cytophagales</taxon>
        <taxon>Cytophagaceae</taxon>
        <taxon>Siphonobacter</taxon>
    </lineage>
</organism>
<dbReference type="PANTHER" id="PTHR43133:SF46">
    <property type="entry name" value="RNA POLYMERASE SIGMA-70 FACTOR ECF SUBFAMILY"/>
    <property type="match status" value="1"/>
</dbReference>
<dbReference type="InterPro" id="IPR014284">
    <property type="entry name" value="RNA_pol_sigma-70_dom"/>
</dbReference>
<dbReference type="SUPFAM" id="SSF88659">
    <property type="entry name" value="Sigma3 and sigma4 domains of RNA polymerase sigma factors"/>
    <property type="match status" value="1"/>
</dbReference>
<dbReference type="InterPro" id="IPR036388">
    <property type="entry name" value="WH-like_DNA-bd_sf"/>
</dbReference>
<dbReference type="EMBL" id="PTRA01000001">
    <property type="protein sequence ID" value="PQA60748.1"/>
    <property type="molecule type" value="Genomic_DNA"/>
</dbReference>
<feature type="domain" description="RNA polymerase sigma-70 region 2" evidence="5">
    <location>
        <begin position="32"/>
        <end position="99"/>
    </location>
</feature>
<keyword evidence="3" id="KW-0731">Sigma factor</keyword>
<dbReference type="InterPro" id="IPR013249">
    <property type="entry name" value="RNA_pol_sigma70_r4_t2"/>
</dbReference>
<dbReference type="InterPro" id="IPR013324">
    <property type="entry name" value="RNA_pol_sigma_r3/r4-like"/>
</dbReference>
<evidence type="ECO:0000259" key="6">
    <source>
        <dbReference type="Pfam" id="PF08281"/>
    </source>
</evidence>
<keyword evidence="4" id="KW-0804">Transcription</keyword>
<keyword evidence="8" id="KW-1185">Reference proteome</keyword>
<keyword evidence="2" id="KW-0805">Transcription regulation</keyword>
<protein>
    <recommendedName>
        <fullName evidence="9">RNA polymerase subunit sigma-24</fullName>
    </recommendedName>
</protein>
<dbReference type="Gene3D" id="1.10.10.10">
    <property type="entry name" value="Winged helix-like DNA-binding domain superfamily/Winged helix DNA-binding domain"/>
    <property type="match status" value="1"/>
</dbReference>
<dbReference type="NCBIfam" id="TIGR02937">
    <property type="entry name" value="sigma70-ECF"/>
    <property type="match status" value="1"/>
</dbReference>
<dbReference type="RefSeq" id="WP_104713360.1">
    <property type="nucleotide sequence ID" value="NZ_PTRA01000001.1"/>
</dbReference>
<dbReference type="InterPro" id="IPR013325">
    <property type="entry name" value="RNA_pol_sigma_r2"/>
</dbReference>
<dbReference type="PANTHER" id="PTHR43133">
    <property type="entry name" value="RNA POLYMERASE ECF-TYPE SIGMA FACTO"/>
    <property type="match status" value="1"/>
</dbReference>
<evidence type="ECO:0000256" key="1">
    <source>
        <dbReference type="ARBA" id="ARBA00010641"/>
    </source>
</evidence>
<feature type="domain" description="RNA polymerase sigma factor 70 region 4 type 2" evidence="6">
    <location>
        <begin position="134"/>
        <end position="186"/>
    </location>
</feature>
<dbReference type="GO" id="GO:0016987">
    <property type="term" value="F:sigma factor activity"/>
    <property type="evidence" value="ECO:0007669"/>
    <property type="project" value="UniProtKB-KW"/>
</dbReference>
<dbReference type="SUPFAM" id="SSF88946">
    <property type="entry name" value="Sigma2 domain of RNA polymerase sigma factors"/>
    <property type="match status" value="1"/>
</dbReference>
<dbReference type="AlphaFoldDB" id="A0A2S7ISZ1"/>
<evidence type="ECO:0000259" key="5">
    <source>
        <dbReference type="Pfam" id="PF04542"/>
    </source>
</evidence>
<name>A0A2S7ISZ1_9BACT</name>
<evidence type="ECO:0000313" key="8">
    <source>
        <dbReference type="Proteomes" id="UP000239590"/>
    </source>
</evidence>
<evidence type="ECO:0000313" key="7">
    <source>
        <dbReference type="EMBL" id="PQA60748.1"/>
    </source>
</evidence>
<dbReference type="InterPro" id="IPR039425">
    <property type="entry name" value="RNA_pol_sigma-70-like"/>
</dbReference>
<dbReference type="Pfam" id="PF04542">
    <property type="entry name" value="Sigma70_r2"/>
    <property type="match status" value="1"/>
</dbReference>
<dbReference type="Gene3D" id="1.10.1740.10">
    <property type="match status" value="1"/>
</dbReference>
<proteinExistence type="inferred from homology"/>
<comment type="similarity">
    <text evidence="1">Belongs to the sigma-70 factor family. ECF subfamily.</text>
</comment>
<dbReference type="Proteomes" id="UP000239590">
    <property type="component" value="Unassembled WGS sequence"/>
</dbReference>
<dbReference type="Pfam" id="PF08281">
    <property type="entry name" value="Sigma70_r4_2"/>
    <property type="match status" value="1"/>
</dbReference>
<evidence type="ECO:0000256" key="3">
    <source>
        <dbReference type="ARBA" id="ARBA00023082"/>
    </source>
</evidence>
<dbReference type="CDD" id="cd06171">
    <property type="entry name" value="Sigma70_r4"/>
    <property type="match status" value="1"/>
</dbReference>
<dbReference type="GO" id="GO:0006352">
    <property type="term" value="P:DNA-templated transcription initiation"/>
    <property type="evidence" value="ECO:0007669"/>
    <property type="project" value="InterPro"/>
</dbReference>
<sequence length="206" mass="24519">MKKSSAIPPDESLLAQLWVRFKDGEGEAFDLLVERRYRILFNYATRFTKERELIQDCIQDLFLELWDRRAYLVETPCVTIYLLKALRNNLLRDLRNRNRLDDRTDLADTDLDYSDGLNIEREWISDELSLENERNLRQAIEQLPKRLQEVIFLKFYEGLDNEEIAQIMGIERQSAANTLHRALYQLKNQIPMLVRIMLLPFFTSFA</sequence>
<evidence type="ECO:0000256" key="4">
    <source>
        <dbReference type="ARBA" id="ARBA00023163"/>
    </source>
</evidence>
<dbReference type="InterPro" id="IPR007627">
    <property type="entry name" value="RNA_pol_sigma70_r2"/>
</dbReference>
<dbReference type="GO" id="GO:0003677">
    <property type="term" value="F:DNA binding"/>
    <property type="evidence" value="ECO:0007669"/>
    <property type="project" value="InterPro"/>
</dbReference>
<gene>
    <name evidence="7" type="ORF">C5O19_14375</name>
</gene>
<evidence type="ECO:0008006" key="9">
    <source>
        <dbReference type="Google" id="ProtNLM"/>
    </source>
</evidence>
<dbReference type="OrthoDB" id="9150024at2"/>